<dbReference type="InterPro" id="IPR036162">
    <property type="entry name" value="Resolvase-like_N_sf"/>
</dbReference>
<dbReference type="RefSeq" id="WP_117580793.1">
    <property type="nucleotide sequence ID" value="NZ_CP176642.1"/>
</dbReference>
<dbReference type="SUPFAM" id="SSF53041">
    <property type="entry name" value="Resolvase-like"/>
    <property type="match status" value="1"/>
</dbReference>
<dbReference type="EMBL" id="QUSL01000005">
    <property type="protein sequence ID" value="RGD86462.1"/>
    <property type="molecule type" value="Genomic_DNA"/>
</dbReference>
<dbReference type="SMART" id="SM00857">
    <property type="entry name" value="Resolvase"/>
    <property type="match status" value="1"/>
</dbReference>
<dbReference type="InterPro" id="IPR038109">
    <property type="entry name" value="DNA_bind_recomb_sf"/>
</dbReference>
<protein>
    <submittedName>
        <fullName evidence="4">Recombinase family protein</fullName>
    </submittedName>
</protein>
<dbReference type="Gene3D" id="3.40.50.1390">
    <property type="entry name" value="Resolvase, N-terminal catalytic domain"/>
    <property type="match status" value="1"/>
</dbReference>
<feature type="domain" description="Recombinase" evidence="3">
    <location>
        <begin position="164"/>
        <end position="263"/>
    </location>
</feature>
<feature type="domain" description="Resolvase/invertase-type recombinase catalytic" evidence="2">
    <location>
        <begin position="7"/>
        <end position="156"/>
    </location>
</feature>
<accession>A0A3E3EFQ1</accession>
<evidence type="ECO:0000259" key="2">
    <source>
        <dbReference type="PROSITE" id="PS51736"/>
    </source>
</evidence>
<comment type="caution">
    <text evidence="4">The sequence shown here is derived from an EMBL/GenBank/DDBJ whole genome shotgun (WGS) entry which is preliminary data.</text>
</comment>
<name>A0A3E3EFQ1_9FIRM</name>
<evidence type="ECO:0000313" key="5">
    <source>
        <dbReference type="Proteomes" id="UP000261032"/>
    </source>
</evidence>
<dbReference type="InterPro" id="IPR011109">
    <property type="entry name" value="DNA_bind_recombinase_dom"/>
</dbReference>
<feature type="coiled-coil region" evidence="1">
    <location>
        <begin position="362"/>
        <end position="389"/>
    </location>
</feature>
<dbReference type="GO" id="GO:0003677">
    <property type="term" value="F:DNA binding"/>
    <property type="evidence" value="ECO:0007669"/>
    <property type="project" value="InterPro"/>
</dbReference>
<dbReference type="PANTHER" id="PTHR30461:SF23">
    <property type="entry name" value="DNA RECOMBINASE-RELATED"/>
    <property type="match status" value="1"/>
</dbReference>
<keyword evidence="1" id="KW-0175">Coiled coil</keyword>
<reference evidence="4 5" key="1">
    <citation type="submission" date="2018-08" db="EMBL/GenBank/DDBJ databases">
        <title>A genome reference for cultivated species of the human gut microbiota.</title>
        <authorList>
            <person name="Zou Y."/>
            <person name="Xue W."/>
            <person name="Luo G."/>
        </authorList>
    </citation>
    <scope>NUCLEOTIDE SEQUENCE [LARGE SCALE GENOMIC DNA]</scope>
    <source>
        <strain evidence="4 5">OM06-4</strain>
    </source>
</reference>
<dbReference type="Gene3D" id="3.90.1750.20">
    <property type="entry name" value="Putative Large Serine Recombinase, Chain B, Domain 2"/>
    <property type="match status" value="1"/>
</dbReference>
<dbReference type="Pfam" id="PF07508">
    <property type="entry name" value="Recombinase"/>
    <property type="match status" value="1"/>
</dbReference>
<dbReference type="GO" id="GO:0000150">
    <property type="term" value="F:DNA strand exchange activity"/>
    <property type="evidence" value="ECO:0007669"/>
    <property type="project" value="InterPro"/>
</dbReference>
<dbReference type="InterPro" id="IPR050639">
    <property type="entry name" value="SSR_resolvase"/>
</dbReference>
<evidence type="ECO:0000259" key="3">
    <source>
        <dbReference type="PROSITE" id="PS51737"/>
    </source>
</evidence>
<dbReference type="Proteomes" id="UP000261032">
    <property type="component" value="Unassembled WGS sequence"/>
</dbReference>
<proteinExistence type="predicted"/>
<sequence>MNNEKLKIGVYLRISNRERALFGYGLDVQKNKIMDCLKLYEVKYSSLKVYTDDGYSARNMDRPQMNMLISDIKANKVDVVYIYKLDRLARNVIDTYKFIDMLIKFDCSLVAVLDRIDIQTANGRLLVGVLAILAQWELETISERTADGIAQMVENGKYPYGRLPYGYRRDKNKNLYIYEPEAKIVRKVFNLACSGLTIKEIELKLLDENIVFTTDQIKHMLTKKLYYGEFEFKGTVYEDFVPSIITKDIYELANKIISKKFKKYGDNVYWFSNKIHCECGEICTRKVTIKHKIEKYYYYYCPKCKKRINQDRIVDQVLNKIEEHRDKIKITEEKKHIIVKTASINKKIEKFHQRYLSDQIDFDMYITALKKFEEEKNKLNAQEKVLKQNIFLKWTCMKDIEKKAYIDTYVKRIVINTNSGIVTKIHYIYEKK</sequence>
<dbReference type="AlphaFoldDB" id="A0A3E3EFQ1"/>
<dbReference type="PROSITE" id="PS51737">
    <property type="entry name" value="RECOMBINASE_DNA_BIND"/>
    <property type="match status" value="1"/>
</dbReference>
<organism evidence="4 5">
    <name type="scientific">Thomasclavelia ramosa</name>
    <dbReference type="NCBI Taxonomy" id="1547"/>
    <lineage>
        <taxon>Bacteria</taxon>
        <taxon>Bacillati</taxon>
        <taxon>Bacillota</taxon>
        <taxon>Erysipelotrichia</taxon>
        <taxon>Erysipelotrichales</taxon>
        <taxon>Coprobacillaceae</taxon>
        <taxon>Thomasclavelia</taxon>
    </lineage>
</organism>
<gene>
    <name evidence="4" type="ORF">DXB93_04605</name>
</gene>
<dbReference type="PROSITE" id="PS51736">
    <property type="entry name" value="RECOMBINASES_3"/>
    <property type="match status" value="1"/>
</dbReference>
<dbReference type="InterPro" id="IPR006119">
    <property type="entry name" value="Resolv_N"/>
</dbReference>
<evidence type="ECO:0000256" key="1">
    <source>
        <dbReference type="SAM" id="Coils"/>
    </source>
</evidence>
<dbReference type="CDD" id="cd00338">
    <property type="entry name" value="Ser_Recombinase"/>
    <property type="match status" value="1"/>
</dbReference>
<dbReference type="Pfam" id="PF00239">
    <property type="entry name" value="Resolvase"/>
    <property type="match status" value="1"/>
</dbReference>
<dbReference type="PANTHER" id="PTHR30461">
    <property type="entry name" value="DNA-INVERTASE FROM LAMBDOID PROPHAGE"/>
    <property type="match status" value="1"/>
</dbReference>
<evidence type="ECO:0000313" key="4">
    <source>
        <dbReference type="EMBL" id="RGD86462.1"/>
    </source>
</evidence>